<keyword evidence="3" id="KW-1185">Reference proteome</keyword>
<dbReference type="Proteomes" id="UP000233551">
    <property type="component" value="Unassembled WGS sequence"/>
</dbReference>
<gene>
    <name evidence="2" type="ORF">CRG98_043308</name>
</gene>
<feature type="region of interest" description="Disordered" evidence="1">
    <location>
        <begin position="209"/>
        <end position="235"/>
    </location>
</feature>
<protein>
    <submittedName>
        <fullName evidence="2">Uncharacterized protein</fullName>
    </submittedName>
</protein>
<evidence type="ECO:0000256" key="1">
    <source>
        <dbReference type="SAM" id="MobiDB-lite"/>
    </source>
</evidence>
<organism evidence="2 3">
    <name type="scientific">Punica granatum</name>
    <name type="common">Pomegranate</name>
    <dbReference type="NCBI Taxonomy" id="22663"/>
    <lineage>
        <taxon>Eukaryota</taxon>
        <taxon>Viridiplantae</taxon>
        <taxon>Streptophyta</taxon>
        <taxon>Embryophyta</taxon>
        <taxon>Tracheophyta</taxon>
        <taxon>Spermatophyta</taxon>
        <taxon>Magnoliopsida</taxon>
        <taxon>eudicotyledons</taxon>
        <taxon>Gunneridae</taxon>
        <taxon>Pentapetalae</taxon>
        <taxon>rosids</taxon>
        <taxon>malvids</taxon>
        <taxon>Myrtales</taxon>
        <taxon>Lythraceae</taxon>
        <taxon>Punica</taxon>
    </lineage>
</organism>
<accession>A0A2I0HX59</accession>
<feature type="region of interest" description="Disordered" evidence="1">
    <location>
        <begin position="1"/>
        <end position="58"/>
    </location>
</feature>
<dbReference type="EMBL" id="PGOL01004924">
    <property type="protein sequence ID" value="PKI36282.1"/>
    <property type="molecule type" value="Genomic_DNA"/>
</dbReference>
<proteinExistence type="predicted"/>
<feature type="compositionally biased region" description="Basic residues" evidence="1">
    <location>
        <begin position="136"/>
        <end position="151"/>
    </location>
</feature>
<evidence type="ECO:0000313" key="3">
    <source>
        <dbReference type="Proteomes" id="UP000233551"/>
    </source>
</evidence>
<dbReference type="PANTHER" id="PTHR33144:SF25">
    <property type="entry name" value="DUF4216 DOMAIN-CONTAINING PROTEIN"/>
    <property type="match status" value="1"/>
</dbReference>
<dbReference type="AlphaFoldDB" id="A0A2I0HX59"/>
<reference evidence="2 3" key="1">
    <citation type="submission" date="2017-11" db="EMBL/GenBank/DDBJ databases">
        <title>De-novo sequencing of pomegranate (Punica granatum L.) genome.</title>
        <authorList>
            <person name="Akparov Z."/>
            <person name="Amiraslanov A."/>
            <person name="Hajiyeva S."/>
            <person name="Abbasov M."/>
            <person name="Kaur K."/>
            <person name="Hamwieh A."/>
            <person name="Solovyev V."/>
            <person name="Salamov A."/>
            <person name="Braich B."/>
            <person name="Kosarev P."/>
            <person name="Mahmoud A."/>
            <person name="Hajiyev E."/>
            <person name="Babayeva S."/>
            <person name="Izzatullayeva V."/>
            <person name="Mammadov A."/>
            <person name="Mammadov A."/>
            <person name="Sharifova S."/>
            <person name="Ojaghi J."/>
            <person name="Eynullazada K."/>
            <person name="Bayramov B."/>
            <person name="Abdulazimova A."/>
            <person name="Shahmuradov I."/>
        </authorList>
    </citation>
    <scope>NUCLEOTIDE SEQUENCE [LARGE SCALE GENOMIC DNA]</scope>
    <source>
        <strain evidence="3">cv. AG2017</strain>
        <tissue evidence="2">Leaf</tissue>
    </source>
</reference>
<comment type="caution">
    <text evidence="2">The sequence shown here is derived from an EMBL/GenBank/DDBJ whole genome shotgun (WGS) entry which is preliminary data.</text>
</comment>
<feature type="region of interest" description="Disordered" evidence="1">
    <location>
        <begin position="136"/>
        <end position="159"/>
    </location>
</feature>
<sequence>MKKRRTLRGSRLTSAIEASTGSNASRNVPIDDIETQPLDSYEEEVPETPTDPQVRKRGKTSVGDIWNLPPGERIIVELDEYGHPVEREASLLAKFIRTIVQNGNLCPVDTEHWGKVPKCIKDNILKIIRVTSERKSKHGKALRGKMRHHHTTGSTSFSTPARRFTQAKKWVEDRLSETQAAGIWLIKSLWKMRCTQKCSARTTMEGLNKNGMRKQSGLNNNGIRKPFEQNNTDVK</sequence>
<name>A0A2I0HX59_PUNGR</name>
<evidence type="ECO:0000313" key="2">
    <source>
        <dbReference type="EMBL" id="PKI36282.1"/>
    </source>
</evidence>
<feature type="compositionally biased region" description="Polar residues" evidence="1">
    <location>
        <begin position="11"/>
        <end position="26"/>
    </location>
</feature>
<feature type="compositionally biased region" description="Polar residues" evidence="1">
    <location>
        <begin position="216"/>
        <end position="235"/>
    </location>
</feature>
<dbReference type="PANTHER" id="PTHR33144">
    <property type="entry name" value="OS10G0409366 PROTEIN-RELATED"/>
    <property type="match status" value="1"/>
</dbReference>